<sequence length="284" mass="30312">MSHSGTLYVVATPIGNLQDITLRALDVLKAVDVVAAEDTRHTSGLLSHFAIQKKLLAVHEHNERKAGEQLIQRLQAGESVALVSDAGTPGISDPGAVLVSMAHEVGIKVVPVPGASAVIAALSAAGIVRPGFHFHGFLPASGGQRRAVLQGLEEARVTVVFYEAPHRVVASIADMATVFGGERMLTIARELTKTFETIHSLPLADAGDWLAADANRQRGEFVLLLEPAVAQDDGLLDAESEKVLRLLLAELPLKQAVKLATEITGSKKNMLYELALRIKQSELH</sequence>
<name>A0A238Y0C9_9PROT</name>
<evidence type="ECO:0000256" key="2">
    <source>
        <dbReference type="ARBA" id="ARBA00022552"/>
    </source>
</evidence>
<feature type="domain" description="RsmI HTH" evidence="8">
    <location>
        <begin position="236"/>
        <end position="279"/>
    </location>
</feature>
<gene>
    <name evidence="6" type="primary">rsmI</name>
    <name evidence="9" type="ORF">SAMN05192560_0287</name>
</gene>
<comment type="subcellular location">
    <subcellularLocation>
        <location evidence="6">Cytoplasm</location>
    </subcellularLocation>
</comment>
<comment type="function">
    <text evidence="6">Catalyzes the 2'-O-methylation of the ribose of cytidine 1402 (C1402) in 16S rRNA.</text>
</comment>
<feature type="domain" description="Tetrapyrrole methylase" evidence="7">
    <location>
        <begin position="6"/>
        <end position="205"/>
    </location>
</feature>
<dbReference type="InterPro" id="IPR000878">
    <property type="entry name" value="4pyrrol_Mease"/>
</dbReference>
<keyword evidence="2 6" id="KW-0698">rRNA processing</keyword>
<dbReference type="GO" id="GO:0070677">
    <property type="term" value="F:rRNA (cytosine-2'-O-)-methyltransferase activity"/>
    <property type="evidence" value="ECO:0007669"/>
    <property type="project" value="UniProtKB-UniRule"/>
</dbReference>
<dbReference type="FunFam" id="3.30.950.10:FF:000002">
    <property type="entry name" value="Ribosomal RNA small subunit methyltransferase I"/>
    <property type="match status" value="1"/>
</dbReference>
<dbReference type="Pfam" id="PF23016">
    <property type="entry name" value="RsmI_C"/>
    <property type="match status" value="1"/>
</dbReference>
<comment type="similarity">
    <text evidence="6">Belongs to the methyltransferase superfamily. RsmI family.</text>
</comment>
<keyword evidence="5 6" id="KW-0949">S-adenosyl-L-methionine</keyword>
<dbReference type="AlphaFoldDB" id="A0A238Y0C9"/>
<dbReference type="InterPro" id="IPR053910">
    <property type="entry name" value="RsmI_HTH"/>
</dbReference>
<evidence type="ECO:0000256" key="6">
    <source>
        <dbReference type="HAMAP-Rule" id="MF_01877"/>
    </source>
</evidence>
<dbReference type="HAMAP" id="MF_01877">
    <property type="entry name" value="16SrRNA_methyltr_I"/>
    <property type="match status" value="1"/>
</dbReference>
<organism evidence="9 10">
    <name type="scientific">Methylobacillus rhizosphaerae</name>
    <dbReference type="NCBI Taxonomy" id="551994"/>
    <lineage>
        <taxon>Bacteria</taxon>
        <taxon>Pseudomonadati</taxon>
        <taxon>Pseudomonadota</taxon>
        <taxon>Betaproteobacteria</taxon>
        <taxon>Nitrosomonadales</taxon>
        <taxon>Methylophilaceae</taxon>
        <taxon>Methylobacillus</taxon>
    </lineage>
</organism>
<proteinExistence type="inferred from homology"/>
<dbReference type="PANTHER" id="PTHR46111:SF1">
    <property type="entry name" value="RIBOSOMAL RNA SMALL SUBUNIT METHYLTRANSFERASE I"/>
    <property type="match status" value="1"/>
</dbReference>
<keyword evidence="1 6" id="KW-0963">Cytoplasm</keyword>
<accession>A0A238Y0C9</accession>
<keyword evidence="10" id="KW-1185">Reference proteome</keyword>
<evidence type="ECO:0000259" key="7">
    <source>
        <dbReference type="Pfam" id="PF00590"/>
    </source>
</evidence>
<evidence type="ECO:0000256" key="5">
    <source>
        <dbReference type="ARBA" id="ARBA00022691"/>
    </source>
</evidence>
<dbReference type="EMBL" id="FZOA01000001">
    <property type="protein sequence ID" value="SNR63759.1"/>
    <property type="molecule type" value="Genomic_DNA"/>
</dbReference>
<dbReference type="Gene3D" id="3.40.1010.10">
    <property type="entry name" value="Cobalt-precorrin-4 Transmethylase, Domain 1"/>
    <property type="match status" value="1"/>
</dbReference>
<keyword evidence="4 6" id="KW-0808">Transferase</keyword>
<dbReference type="InterPro" id="IPR018063">
    <property type="entry name" value="SAM_MeTrfase_RsmI_CS"/>
</dbReference>
<dbReference type="InterPro" id="IPR035996">
    <property type="entry name" value="4pyrrol_Methylase_sf"/>
</dbReference>
<dbReference type="FunFam" id="3.40.1010.10:FF:000002">
    <property type="entry name" value="Ribosomal RNA small subunit methyltransferase I"/>
    <property type="match status" value="1"/>
</dbReference>
<evidence type="ECO:0000313" key="10">
    <source>
        <dbReference type="Proteomes" id="UP000198305"/>
    </source>
</evidence>
<protein>
    <recommendedName>
        <fullName evidence="6">Ribosomal RNA small subunit methyltransferase I</fullName>
        <ecNumber evidence="6">2.1.1.198</ecNumber>
    </recommendedName>
    <alternativeName>
        <fullName evidence="6">16S rRNA 2'-O-ribose C1402 methyltransferase</fullName>
    </alternativeName>
    <alternativeName>
        <fullName evidence="6">rRNA (cytidine-2'-O-)-methyltransferase RsmI</fullName>
    </alternativeName>
</protein>
<dbReference type="InterPro" id="IPR014776">
    <property type="entry name" value="4pyrrole_Mease_sub2"/>
</dbReference>
<evidence type="ECO:0000256" key="1">
    <source>
        <dbReference type="ARBA" id="ARBA00022490"/>
    </source>
</evidence>
<dbReference type="NCBIfam" id="TIGR00096">
    <property type="entry name" value="16S rRNA (cytidine(1402)-2'-O)-methyltransferase"/>
    <property type="match status" value="1"/>
</dbReference>
<dbReference type="OrthoDB" id="9809084at2"/>
<dbReference type="Proteomes" id="UP000198305">
    <property type="component" value="Unassembled WGS sequence"/>
</dbReference>
<dbReference type="Gene3D" id="3.30.950.10">
    <property type="entry name" value="Methyltransferase, Cobalt-precorrin-4 Transmethylase, Domain 2"/>
    <property type="match status" value="1"/>
</dbReference>
<evidence type="ECO:0000256" key="3">
    <source>
        <dbReference type="ARBA" id="ARBA00022603"/>
    </source>
</evidence>
<dbReference type="PIRSF" id="PIRSF005917">
    <property type="entry name" value="MTase_YraL"/>
    <property type="match status" value="1"/>
</dbReference>
<evidence type="ECO:0000256" key="4">
    <source>
        <dbReference type="ARBA" id="ARBA00022679"/>
    </source>
</evidence>
<dbReference type="GO" id="GO:0005737">
    <property type="term" value="C:cytoplasm"/>
    <property type="evidence" value="ECO:0007669"/>
    <property type="project" value="UniProtKB-SubCell"/>
</dbReference>
<dbReference type="PANTHER" id="PTHR46111">
    <property type="entry name" value="RIBOSOMAL RNA SMALL SUBUNIT METHYLTRANSFERASE I"/>
    <property type="match status" value="1"/>
</dbReference>
<keyword evidence="3 6" id="KW-0489">Methyltransferase</keyword>
<evidence type="ECO:0000313" key="9">
    <source>
        <dbReference type="EMBL" id="SNR63759.1"/>
    </source>
</evidence>
<dbReference type="PROSITE" id="PS01296">
    <property type="entry name" value="RSMI"/>
    <property type="match status" value="1"/>
</dbReference>
<comment type="catalytic activity">
    <reaction evidence="6">
        <text>cytidine(1402) in 16S rRNA + S-adenosyl-L-methionine = 2'-O-methylcytidine(1402) in 16S rRNA + S-adenosyl-L-homocysteine + H(+)</text>
        <dbReference type="Rhea" id="RHEA:42924"/>
        <dbReference type="Rhea" id="RHEA-COMP:10285"/>
        <dbReference type="Rhea" id="RHEA-COMP:10286"/>
        <dbReference type="ChEBI" id="CHEBI:15378"/>
        <dbReference type="ChEBI" id="CHEBI:57856"/>
        <dbReference type="ChEBI" id="CHEBI:59789"/>
        <dbReference type="ChEBI" id="CHEBI:74495"/>
        <dbReference type="ChEBI" id="CHEBI:82748"/>
        <dbReference type="EC" id="2.1.1.198"/>
    </reaction>
</comment>
<evidence type="ECO:0000259" key="8">
    <source>
        <dbReference type="Pfam" id="PF23016"/>
    </source>
</evidence>
<dbReference type="CDD" id="cd11648">
    <property type="entry name" value="RsmI"/>
    <property type="match status" value="1"/>
</dbReference>
<dbReference type="SUPFAM" id="SSF53790">
    <property type="entry name" value="Tetrapyrrole methylase"/>
    <property type="match status" value="1"/>
</dbReference>
<dbReference type="InterPro" id="IPR008189">
    <property type="entry name" value="rRNA_ssu_MeTfrase_I"/>
</dbReference>
<dbReference type="RefSeq" id="WP_089374437.1">
    <property type="nucleotide sequence ID" value="NZ_FZOA01000001.1"/>
</dbReference>
<dbReference type="EC" id="2.1.1.198" evidence="6"/>
<reference evidence="10" key="1">
    <citation type="submission" date="2017-06" db="EMBL/GenBank/DDBJ databases">
        <authorList>
            <person name="Varghese N."/>
            <person name="Submissions S."/>
        </authorList>
    </citation>
    <scope>NUCLEOTIDE SEQUENCE [LARGE SCALE GENOMIC DNA]</scope>
    <source>
        <strain evidence="10">Ca-68</strain>
    </source>
</reference>
<dbReference type="InterPro" id="IPR014777">
    <property type="entry name" value="4pyrrole_Mease_sub1"/>
</dbReference>
<dbReference type="Pfam" id="PF00590">
    <property type="entry name" value="TP_methylase"/>
    <property type="match status" value="1"/>
</dbReference>